<accession>A0A9R1W9Y9</accession>
<keyword evidence="2" id="KW-1185">Reference proteome</keyword>
<dbReference type="AlphaFoldDB" id="A0A9R1W9Y9"/>
<name>A0A9R1W9Y9_LACSA</name>
<evidence type="ECO:0000313" key="1">
    <source>
        <dbReference type="EMBL" id="KAJ0219027.1"/>
    </source>
</evidence>
<evidence type="ECO:0000313" key="2">
    <source>
        <dbReference type="Proteomes" id="UP000235145"/>
    </source>
</evidence>
<reference evidence="1 2" key="1">
    <citation type="journal article" date="2017" name="Nat. Commun.">
        <title>Genome assembly with in vitro proximity ligation data and whole-genome triplication in lettuce.</title>
        <authorList>
            <person name="Reyes-Chin-Wo S."/>
            <person name="Wang Z."/>
            <person name="Yang X."/>
            <person name="Kozik A."/>
            <person name="Arikit S."/>
            <person name="Song C."/>
            <person name="Xia L."/>
            <person name="Froenicke L."/>
            <person name="Lavelle D.O."/>
            <person name="Truco M.J."/>
            <person name="Xia R."/>
            <person name="Zhu S."/>
            <person name="Xu C."/>
            <person name="Xu H."/>
            <person name="Xu X."/>
            <person name="Cox K."/>
            <person name="Korf I."/>
            <person name="Meyers B.C."/>
            <person name="Michelmore R.W."/>
        </authorList>
    </citation>
    <scope>NUCLEOTIDE SEQUENCE [LARGE SCALE GENOMIC DNA]</scope>
    <source>
        <strain evidence="2">cv. Salinas</strain>
        <tissue evidence="1">Seedlings</tissue>
    </source>
</reference>
<organism evidence="1 2">
    <name type="scientific">Lactuca sativa</name>
    <name type="common">Garden lettuce</name>
    <dbReference type="NCBI Taxonomy" id="4236"/>
    <lineage>
        <taxon>Eukaryota</taxon>
        <taxon>Viridiplantae</taxon>
        <taxon>Streptophyta</taxon>
        <taxon>Embryophyta</taxon>
        <taxon>Tracheophyta</taxon>
        <taxon>Spermatophyta</taxon>
        <taxon>Magnoliopsida</taxon>
        <taxon>eudicotyledons</taxon>
        <taxon>Gunneridae</taxon>
        <taxon>Pentapetalae</taxon>
        <taxon>asterids</taxon>
        <taxon>campanulids</taxon>
        <taxon>Asterales</taxon>
        <taxon>Asteraceae</taxon>
        <taxon>Cichorioideae</taxon>
        <taxon>Cichorieae</taxon>
        <taxon>Lactucinae</taxon>
        <taxon>Lactuca</taxon>
    </lineage>
</organism>
<sequence length="82" mass="9370">MLMTLHGLCYTEKFHFFQHRVLKEGKMSFNNVRIPGMPNGSAASALLKFGDIVVCLKNDSQCKEENRALVEVTHVIKLYKRS</sequence>
<proteinExistence type="predicted"/>
<comment type="caution">
    <text evidence="1">The sequence shown here is derived from an EMBL/GenBank/DDBJ whole genome shotgun (WGS) entry which is preliminary data.</text>
</comment>
<dbReference type="Proteomes" id="UP000235145">
    <property type="component" value="Unassembled WGS sequence"/>
</dbReference>
<protein>
    <submittedName>
        <fullName evidence="1">Uncharacterized protein</fullName>
    </submittedName>
</protein>
<gene>
    <name evidence="1" type="ORF">LSAT_V11C300112590</name>
</gene>
<dbReference type="EMBL" id="NBSK02000003">
    <property type="protein sequence ID" value="KAJ0219027.1"/>
    <property type="molecule type" value="Genomic_DNA"/>
</dbReference>